<dbReference type="Gene3D" id="1.20.5.1200">
    <property type="entry name" value="Alpha-tocopherol transfer"/>
    <property type="match status" value="1"/>
</dbReference>
<gene>
    <name evidence="2" type="primary">clvs2</name>
    <name evidence="2" type="ORF">TNCT_612531</name>
</gene>
<dbReference type="GO" id="GO:1902936">
    <property type="term" value="F:phosphatidylinositol bisphosphate binding"/>
    <property type="evidence" value="ECO:0007669"/>
    <property type="project" value="TreeGrafter"/>
</dbReference>
<dbReference type="SMART" id="SM01100">
    <property type="entry name" value="CRAL_TRIO_N"/>
    <property type="match status" value="1"/>
</dbReference>
<dbReference type="InterPro" id="IPR036273">
    <property type="entry name" value="CRAL/TRIO_N_dom_sf"/>
</dbReference>
<dbReference type="GO" id="GO:0016020">
    <property type="term" value="C:membrane"/>
    <property type="evidence" value="ECO:0007669"/>
    <property type="project" value="TreeGrafter"/>
</dbReference>
<dbReference type="EMBL" id="BMAO01002066">
    <property type="protein sequence ID" value="GFQ77992.1"/>
    <property type="molecule type" value="Genomic_DNA"/>
</dbReference>
<protein>
    <submittedName>
        <fullName evidence="2">Clavesin-2</fullName>
    </submittedName>
</protein>
<dbReference type="InterPro" id="IPR036865">
    <property type="entry name" value="CRAL-TRIO_dom_sf"/>
</dbReference>
<dbReference type="Proteomes" id="UP000887116">
    <property type="component" value="Unassembled WGS sequence"/>
</dbReference>
<sequence>MSLRNSYRGGFWSLSARYTKTTMIISSEGLYPFRAFTIPDKFKQKAKDELFETDENRDNAIQRLRELVTDDTDLGCRITDDFLLKFLRARKFNIPKAFNLVKKHMSFKKKNQDIFTDMDFEVLSKLIKKKVFSFLPYRCKDGCAVFVVHLDNWNPSQFTIKDICKGVVIFLYHSICDPLTQINGYKIIFDVKSRGIKHIRYCTPAYLYLLYTGTQECFPGRFKEIHILNMSLTFQLAWKLISPFLSEKLKKRMVFHEDYKGLNKYFPTSIIPVELDGELKEYDTIPWLKTATRPENLQKLAH</sequence>
<dbReference type="CDD" id="cd00170">
    <property type="entry name" value="SEC14"/>
    <property type="match status" value="1"/>
</dbReference>
<dbReference type="InterPro" id="IPR011074">
    <property type="entry name" value="CRAL/TRIO_N_dom"/>
</dbReference>
<organism evidence="2 3">
    <name type="scientific">Trichonephila clavata</name>
    <name type="common">Joro spider</name>
    <name type="synonym">Nephila clavata</name>
    <dbReference type="NCBI Taxonomy" id="2740835"/>
    <lineage>
        <taxon>Eukaryota</taxon>
        <taxon>Metazoa</taxon>
        <taxon>Ecdysozoa</taxon>
        <taxon>Arthropoda</taxon>
        <taxon>Chelicerata</taxon>
        <taxon>Arachnida</taxon>
        <taxon>Araneae</taxon>
        <taxon>Araneomorphae</taxon>
        <taxon>Entelegynae</taxon>
        <taxon>Araneoidea</taxon>
        <taxon>Nephilidae</taxon>
        <taxon>Trichonephila</taxon>
    </lineage>
</organism>
<dbReference type="AlphaFoldDB" id="A0A8X6FEL1"/>
<dbReference type="Pfam" id="PF03765">
    <property type="entry name" value="CRAL_TRIO_N"/>
    <property type="match status" value="1"/>
</dbReference>
<evidence type="ECO:0000313" key="3">
    <source>
        <dbReference type="Proteomes" id="UP000887116"/>
    </source>
</evidence>
<dbReference type="PROSITE" id="PS50191">
    <property type="entry name" value="CRAL_TRIO"/>
    <property type="match status" value="1"/>
</dbReference>
<dbReference type="PRINTS" id="PR00180">
    <property type="entry name" value="CRETINALDHBP"/>
</dbReference>
<dbReference type="Gene3D" id="3.40.525.10">
    <property type="entry name" value="CRAL-TRIO lipid binding domain"/>
    <property type="match status" value="1"/>
</dbReference>
<reference evidence="2" key="1">
    <citation type="submission" date="2020-07" db="EMBL/GenBank/DDBJ databases">
        <title>Multicomponent nature underlies the extraordinary mechanical properties of spider dragline silk.</title>
        <authorList>
            <person name="Kono N."/>
            <person name="Nakamura H."/>
            <person name="Mori M."/>
            <person name="Yoshida Y."/>
            <person name="Ohtoshi R."/>
            <person name="Malay A.D."/>
            <person name="Moran D.A.P."/>
            <person name="Tomita M."/>
            <person name="Numata K."/>
            <person name="Arakawa K."/>
        </authorList>
    </citation>
    <scope>NUCLEOTIDE SEQUENCE</scope>
</reference>
<dbReference type="PANTHER" id="PTHR10174">
    <property type="entry name" value="ALPHA-TOCOPHEROL TRANSFER PROTEIN-RELATED"/>
    <property type="match status" value="1"/>
</dbReference>
<name>A0A8X6FEL1_TRICU</name>
<dbReference type="SUPFAM" id="SSF46938">
    <property type="entry name" value="CRAL/TRIO N-terminal domain"/>
    <property type="match status" value="1"/>
</dbReference>
<comment type="caution">
    <text evidence="2">The sequence shown here is derived from an EMBL/GenBank/DDBJ whole genome shotgun (WGS) entry which is preliminary data.</text>
</comment>
<dbReference type="OrthoDB" id="7837562at2759"/>
<dbReference type="Pfam" id="PF00650">
    <property type="entry name" value="CRAL_TRIO"/>
    <property type="match status" value="1"/>
</dbReference>
<keyword evidence="3" id="KW-1185">Reference proteome</keyword>
<dbReference type="Gene3D" id="1.10.8.20">
    <property type="entry name" value="N-terminal domain of phosphatidylinositol transfer protein sec14p"/>
    <property type="match status" value="1"/>
</dbReference>
<dbReference type="PANTHER" id="PTHR10174:SF208">
    <property type="entry name" value="CRAL-TRIO DOMAIN-CONTAINING PROTEIN DDB_G0278031"/>
    <property type="match status" value="1"/>
</dbReference>
<dbReference type="InterPro" id="IPR001251">
    <property type="entry name" value="CRAL-TRIO_dom"/>
</dbReference>
<dbReference type="SMART" id="SM00516">
    <property type="entry name" value="SEC14"/>
    <property type="match status" value="1"/>
</dbReference>
<proteinExistence type="predicted"/>
<feature type="domain" description="CRAL-TRIO" evidence="1">
    <location>
        <begin position="119"/>
        <end position="283"/>
    </location>
</feature>
<evidence type="ECO:0000259" key="1">
    <source>
        <dbReference type="PROSITE" id="PS50191"/>
    </source>
</evidence>
<accession>A0A8X6FEL1</accession>
<dbReference type="SUPFAM" id="SSF52087">
    <property type="entry name" value="CRAL/TRIO domain"/>
    <property type="match status" value="1"/>
</dbReference>
<evidence type="ECO:0000313" key="2">
    <source>
        <dbReference type="EMBL" id="GFQ77992.1"/>
    </source>
</evidence>